<dbReference type="Pfam" id="PF04264">
    <property type="entry name" value="YceI"/>
    <property type="match status" value="1"/>
</dbReference>
<comment type="caution">
    <text evidence="2">The sequence shown here is derived from an EMBL/GenBank/DDBJ whole genome shotgun (WGS) entry which is preliminary data.</text>
</comment>
<dbReference type="RefSeq" id="WP_139698519.1">
    <property type="nucleotide sequence ID" value="NZ_CP074074.1"/>
</dbReference>
<dbReference type="EMBL" id="VDCS01000015">
    <property type="protein sequence ID" value="TNJ42143.1"/>
    <property type="molecule type" value="Genomic_DNA"/>
</dbReference>
<dbReference type="SUPFAM" id="SSF101874">
    <property type="entry name" value="YceI-like"/>
    <property type="match status" value="1"/>
</dbReference>
<proteinExistence type="predicted"/>
<protein>
    <submittedName>
        <fullName evidence="2">YceI family protein</fullName>
    </submittedName>
</protein>
<name>A0A5C4SFQ8_9FLAO</name>
<organism evidence="2 3">
    <name type="scientific">Allotamlana fucoidanivorans</name>
    <dbReference type="NCBI Taxonomy" id="2583814"/>
    <lineage>
        <taxon>Bacteria</taxon>
        <taxon>Pseudomonadati</taxon>
        <taxon>Bacteroidota</taxon>
        <taxon>Flavobacteriia</taxon>
        <taxon>Flavobacteriales</taxon>
        <taxon>Flavobacteriaceae</taxon>
        <taxon>Allotamlana</taxon>
    </lineage>
</organism>
<evidence type="ECO:0000313" key="2">
    <source>
        <dbReference type="EMBL" id="TNJ42143.1"/>
    </source>
</evidence>
<evidence type="ECO:0000313" key="3">
    <source>
        <dbReference type="Proteomes" id="UP000308713"/>
    </source>
</evidence>
<reference evidence="2 3" key="1">
    <citation type="submission" date="2019-05" db="EMBL/GenBank/DDBJ databases">
        <title>Tamlana fucoidanivorans sp. nov., isolated from the surface of algae collected from Fujian province in China.</title>
        <authorList>
            <person name="Li J."/>
        </authorList>
    </citation>
    <scope>NUCLEOTIDE SEQUENCE [LARGE SCALE GENOMIC DNA]</scope>
    <source>
        <strain evidence="2 3">CW2-9</strain>
    </source>
</reference>
<dbReference type="SMART" id="SM00867">
    <property type="entry name" value="YceI"/>
    <property type="match status" value="1"/>
</dbReference>
<dbReference type="Proteomes" id="UP000308713">
    <property type="component" value="Unassembled WGS sequence"/>
</dbReference>
<evidence type="ECO:0000259" key="1">
    <source>
        <dbReference type="SMART" id="SM00867"/>
    </source>
</evidence>
<feature type="domain" description="Lipid/polyisoprenoid-binding YceI-like" evidence="1">
    <location>
        <begin position="29"/>
        <end position="194"/>
    </location>
</feature>
<dbReference type="InterPro" id="IPR036761">
    <property type="entry name" value="TTHA0802/YceI-like_sf"/>
</dbReference>
<sequence>MNTQRNILKRLIVCFTILGFTSNVLQAQILKLENTESSLTVFGSSNVHGWKVQAETKNGSIKFNDIETCQIEHLSFAVLTKSLKGPKAAMTKTATETLKADKHKIILFTLVEVKNITNKGNGVFELQTVGDLMIAGTKKTVPLNFDVTIINDKVKLTGKTQLKMTEFNLTPPQVMMGAIKAKDDIVLRFETSFVTEANYI</sequence>
<keyword evidence="3" id="KW-1185">Reference proteome</keyword>
<accession>A0A5C4SFQ8</accession>
<dbReference type="OrthoDB" id="9794147at2"/>
<gene>
    <name evidence="2" type="ORF">FGF67_14685</name>
</gene>
<dbReference type="AlphaFoldDB" id="A0A5C4SFQ8"/>
<dbReference type="InterPro" id="IPR007372">
    <property type="entry name" value="Lipid/polyisoprenoid-bd_YceI"/>
</dbReference>
<dbReference type="Gene3D" id="2.40.128.110">
    <property type="entry name" value="Lipid/polyisoprenoid-binding, YceI-like"/>
    <property type="match status" value="1"/>
</dbReference>